<organism evidence="3 4">
    <name type="scientific">Companilactobacillus nantensis DSM 16982</name>
    <dbReference type="NCBI Taxonomy" id="1423774"/>
    <lineage>
        <taxon>Bacteria</taxon>
        <taxon>Bacillati</taxon>
        <taxon>Bacillota</taxon>
        <taxon>Bacilli</taxon>
        <taxon>Lactobacillales</taxon>
        <taxon>Lactobacillaceae</taxon>
        <taxon>Companilactobacillus</taxon>
    </lineage>
</organism>
<evidence type="ECO:0000256" key="1">
    <source>
        <dbReference type="SAM" id="Coils"/>
    </source>
</evidence>
<dbReference type="InterPro" id="IPR005149">
    <property type="entry name" value="Tscrpt_reg_PadR_N"/>
</dbReference>
<proteinExistence type="predicted"/>
<sequence>MARSNTLQYMILGLLTRQPMTGYDIKQTFDKEKAEFWTAPFSQIYPELNRMLKDGLISLLKTDTTNSRKKTYQLTKDGRNLFEQWLTTPLSPETTMLDNDNFILRLHFLGHEHPTILRQLLTLRVRTLNLEIAQLELELTEVVNHPEQLGRELIIKKELANKKSDIQLWKKELKIQSK</sequence>
<accession>A0A0R1WKG0</accession>
<dbReference type="InterPro" id="IPR036390">
    <property type="entry name" value="WH_DNA-bd_sf"/>
</dbReference>
<dbReference type="PATRIC" id="fig|1423774.3.peg.711"/>
<dbReference type="AlphaFoldDB" id="A0A0R1WKG0"/>
<keyword evidence="4" id="KW-1185">Reference proteome</keyword>
<protein>
    <submittedName>
        <fullName evidence="3">Regulator of phenolic acid metabolism PadR</fullName>
    </submittedName>
</protein>
<dbReference type="InterPro" id="IPR036388">
    <property type="entry name" value="WH-like_DNA-bd_sf"/>
</dbReference>
<dbReference type="Proteomes" id="UP000051302">
    <property type="component" value="Unassembled WGS sequence"/>
</dbReference>
<evidence type="ECO:0000313" key="4">
    <source>
        <dbReference type="Proteomes" id="UP000051302"/>
    </source>
</evidence>
<dbReference type="RefSeq" id="WP_057892260.1">
    <property type="nucleotide sequence ID" value="NZ_AZFV01000016.1"/>
</dbReference>
<keyword evidence="1" id="KW-0175">Coiled coil</keyword>
<dbReference type="Gene3D" id="1.10.10.10">
    <property type="entry name" value="Winged helix-like DNA-binding domain superfamily/Winged helix DNA-binding domain"/>
    <property type="match status" value="1"/>
</dbReference>
<feature type="coiled-coil region" evidence="1">
    <location>
        <begin position="118"/>
        <end position="145"/>
    </location>
</feature>
<evidence type="ECO:0000259" key="2">
    <source>
        <dbReference type="Pfam" id="PF03551"/>
    </source>
</evidence>
<dbReference type="PANTHER" id="PTHR43252:SF6">
    <property type="entry name" value="NEGATIVE TRANSCRIPTION REGULATOR PADR"/>
    <property type="match status" value="1"/>
</dbReference>
<name>A0A0R1WKG0_9LACO</name>
<dbReference type="STRING" id="1423774.FD31_GL000693"/>
<gene>
    <name evidence="3" type="ORF">FD31_GL000693</name>
</gene>
<comment type="caution">
    <text evidence="3">The sequence shown here is derived from an EMBL/GenBank/DDBJ whole genome shotgun (WGS) entry which is preliminary data.</text>
</comment>
<dbReference type="SUPFAM" id="SSF46785">
    <property type="entry name" value="Winged helix' DNA-binding domain"/>
    <property type="match status" value="1"/>
</dbReference>
<dbReference type="Pfam" id="PF03551">
    <property type="entry name" value="PadR"/>
    <property type="match status" value="1"/>
</dbReference>
<dbReference type="EMBL" id="AZFV01000016">
    <property type="protein sequence ID" value="KRM16235.1"/>
    <property type="molecule type" value="Genomic_DNA"/>
</dbReference>
<evidence type="ECO:0000313" key="3">
    <source>
        <dbReference type="EMBL" id="KRM16235.1"/>
    </source>
</evidence>
<dbReference type="PANTHER" id="PTHR43252">
    <property type="entry name" value="TRANSCRIPTIONAL REGULATOR YQJI"/>
    <property type="match status" value="1"/>
</dbReference>
<feature type="domain" description="Transcription regulator PadR N-terminal" evidence="2">
    <location>
        <begin position="11"/>
        <end position="83"/>
    </location>
</feature>
<reference evidence="3 4" key="1">
    <citation type="journal article" date="2015" name="Genome Announc.">
        <title>Expanding the biotechnology potential of lactobacilli through comparative genomics of 213 strains and associated genera.</title>
        <authorList>
            <person name="Sun Z."/>
            <person name="Harris H.M."/>
            <person name="McCann A."/>
            <person name="Guo C."/>
            <person name="Argimon S."/>
            <person name="Zhang W."/>
            <person name="Yang X."/>
            <person name="Jeffery I.B."/>
            <person name="Cooney J.C."/>
            <person name="Kagawa T.F."/>
            <person name="Liu W."/>
            <person name="Song Y."/>
            <person name="Salvetti E."/>
            <person name="Wrobel A."/>
            <person name="Rasinkangas P."/>
            <person name="Parkhill J."/>
            <person name="Rea M.C."/>
            <person name="O'Sullivan O."/>
            <person name="Ritari J."/>
            <person name="Douillard F.P."/>
            <person name="Paul Ross R."/>
            <person name="Yang R."/>
            <person name="Briner A.E."/>
            <person name="Felis G.E."/>
            <person name="de Vos W.M."/>
            <person name="Barrangou R."/>
            <person name="Klaenhammer T.R."/>
            <person name="Caufield P.W."/>
            <person name="Cui Y."/>
            <person name="Zhang H."/>
            <person name="O'Toole P.W."/>
        </authorList>
    </citation>
    <scope>NUCLEOTIDE SEQUENCE [LARGE SCALE GENOMIC DNA]</scope>
    <source>
        <strain evidence="3 4">DSM 16982</strain>
    </source>
</reference>